<feature type="region of interest" description="Disordered" evidence="1">
    <location>
        <begin position="34"/>
        <end position="80"/>
    </location>
</feature>
<feature type="compositionally biased region" description="Polar residues" evidence="1">
    <location>
        <begin position="70"/>
        <end position="80"/>
    </location>
</feature>
<organism evidence="2 3">
    <name type="scientific">Dorea longicatena</name>
    <dbReference type="NCBI Taxonomy" id="88431"/>
    <lineage>
        <taxon>Bacteria</taxon>
        <taxon>Bacillati</taxon>
        <taxon>Bacillota</taxon>
        <taxon>Clostridia</taxon>
        <taxon>Lachnospirales</taxon>
        <taxon>Lachnospiraceae</taxon>
        <taxon>Dorea</taxon>
    </lineage>
</organism>
<evidence type="ECO:0000313" key="3">
    <source>
        <dbReference type="Proteomes" id="UP000095597"/>
    </source>
</evidence>
<reference evidence="2 3" key="1">
    <citation type="submission" date="2015-09" db="EMBL/GenBank/DDBJ databases">
        <authorList>
            <consortium name="Pathogen Informatics"/>
        </authorList>
    </citation>
    <scope>NUCLEOTIDE SEQUENCE [LARGE SCALE GENOMIC DNA]</scope>
    <source>
        <strain evidence="2 3">2789STDY5834961</strain>
    </source>
</reference>
<evidence type="ECO:0000256" key="1">
    <source>
        <dbReference type="SAM" id="MobiDB-lite"/>
    </source>
</evidence>
<accession>A0A173RH47</accession>
<dbReference type="Proteomes" id="UP000095597">
    <property type="component" value="Unassembled WGS sequence"/>
</dbReference>
<evidence type="ECO:0000313" key="2">
    <source>
        <dbReference type="EMBL" id="CUM77181.1"/>
    </source>
</evidence>
<protein>
    <submittedName>
        <fullName evidence="2">Uncharacterized protein</fullName>
    </submittedName>
</protein>
<dbReference type="EMBL" id="CYXO01000002">
    <property type="protein sequence ID" value="CUM77181.1"/>
    <property type="molecule type" value="Genomic_DNA"/>
</dbReference>
<gene>
    <name evidence="2" type="ORF">ERS852573_00464</name>
</gene>
<sequence>MALGGFCVAMLRQGHHGRVATRVPRRFRAAAFRPVSKPKARSGIEDEAFSNRGRSSGSQTKDAEEMKMSKFSNRGRSSGSQTLWGLHVGKKNVQQPWQIKWFSNNTPDGKSPWTGSATMVDQAVLKHSGGNSYYTIGSATMADRAVLKPRWLRVIPIGSSATMADQAVLKLAVQG</sequence>
<name>A0A173RH47_9FIRM</name>
<proteinExistence type="predicted"/>
<dbReference type="AlphaFoldDB" id="A0A173RH47"/>